<accession>A0ABS5S0B3</accession>
<reference evidence="1 2" key="1">
    <citation type="submission" date="2021-05" db="EMBL/GenBank/DDBJ databases">
        <title>Aequorivita echinoideorum JCM 30378 genome.</title>
        <authorList>
            <person name="Zhang H."/>
            <person name="Li C."/>
        </authorList>
    </citation>
    <scope>NUCLEOTIDE SEQUENCE [LARGE SCALE GENOMIC DNA]</scope>
    <source>
        <strain evidence="1 2">JCM30378</strain>
    </source>
</reference>
<proteinExistence type="predicted"/>
<keyword evidence="2" id="KW-1185">Reference proteome</keyword>
<dbReference type="EMBL" id="JAHCTB010000001">
    <property type="protein sequence ID" value="MBT0606641.1"/>
    <property type="molecule type" value="Genomic_DNA"/>
</dbReference>
<evidence type="ECO:0000313" key="2">
    <source>
        <dbReference type="Proteomes" id="UP001297092"/>
    </source>
</evidence>
<organism evidence="1 2">
    <name type="scientific">Aequorivita echinoideorum</name>
    <dbReference type="NCBI Taxonomy" id="1549647"/>
    <lineage>
        <taxon>Bacteria</taxon>
        <taxon>Pseudomonadati</taxon>
        <taxon>Bacteroidota</taxon>
        <taxon>Flavobacteriia</taxon>
        <taxon>Flavobacteriales</taxon>
        <taxon>Flavobacteriaceae</taxon>
        <taxon>Aequorivita</taxon>
    </lineage>
</organism>
<gene>
    <name evidence="1" type="ORF">KIV10_00465</name>
</gene>
<name>A0ABS5S0B3_9FLAO</name>
<protein>
    <submittedName>
        <fullName evidence="1">Uncharacterized protein</fullName>
    </submittedName>
</protein>
<evidence type="ECO:0000313" key="1">
    <source>
        <dbReference type="EMBL" id="MBT0606641.1"/>
    </source>
</evidence>
<sequence length="127" mass="14929">MKRDLRKQNLKLNFHFAKGQKASLLSDNSVLQDIDDDNYLISLNLTKNIESDFQSYDSLQKDLNSIEYIEIEDDYAIKNFKDYYILRYGNNKRAYLKNVLVNLVMGQTKTIKCDVEVEPVLRLLKVE</sequence>
<dbReference type="RefSeq" id="WP_214111521.1">
    <property type="nucleotide sequence ID" value="NZ_JAHCTB010000001.1"/>
</dbReference>
<dbReference type="Proteomes" id="UP001297092">
    <property type="component" value="Unassembled WGS sequence"/>
</dbReference>
<comment type="caution">
    <text evidence="1">The sequence shown here is derived from an EMBL/GenBank/DDBJ whole genome shotgun (WGS) entry which is preliminary data.</text>
</comment>